<keyword evidence="2" id="KW-1185">Reference proteome</keyword>
<sequence>MKQNGIRKRAVIIVVLCLALFTGLLGLRSHLDHRRSSGELALFKAASVAELREGTNTAVGLTGAGASVNLRIGGDVYRARADEEGHFRIPEIEKASAGTKYTVQFRSGILNFEQPGKVLPKTWISSGKYEAGSSRIAVRVHNIRRGDTVSVMVDRRKYRQTAKKNEPESTFVFDIGELKKNDMLNLVVFGQYRQEVAQKAYLIK</sequence>
<proteinExistence type="predicted"/>
<dbReference type="AlphaFoldDB" id="A0A1Q9JHA9"/>
<protein>
    <submittedName>
        <fullName evidence="1">Uncharacterized protein</fullName>
    </submittedName>
</protein>
<dbReference type="Proteomes" id="UP000187404">
    <property type="component" value="Unassembled WGS sequence"/>
</dbReference>
<evidence type="ECO:0000313" key="2">
    <source>
        <dbReference type="Proteomes" id="UP000187404"/>
    </source>
</evidence>
<dbReference type="STRING" id="1261640.BHK98_05180"/>
<name>A0A1Q9JHA9_9FIRM</name>
<accession>A0A1Q9JHA9</accession>
<gene>
    <name evidence="1" type="ORF">BHK98_05180</name>
</gene>
<reference evidence="1 2" key="1">
    <citation type="journal article" date="2016" name="Appl. Environ. Microbiol.">
        <title>Function and Phylogeny of Bacterial Butyryl Coenzyme A:Acetate Transferases and Their Diversity in the Proximal Colon of Swine.</title>
        <authorList>
            <person name="Trachsel J."/>
            <person name="Bayles D.O."/>
            <person name="Looft T."/>
            <person name="Levine U.Y."/>
            <person name="Allen H.K."/>
        </authorList>
    </citation>
    <scope>NUCLEOTIDE SEQUENCE [LARGE SCALE GENOMIC DNA]</scope>
    <source>
        <strain evidence="1 2">68-3-10</strain>
    </source>
</reference>
<organism evidence="1 2">
    <name type="scientific">Hornefia porci</name>
    <dbReference type="NCBI Taxonomy" id="2652292"/>
    <lineage>
        <taxon>Bacteria</taxon>
        <taxon>Bacillati</taxon>
        <taxon>Bacillota</taxon>
        <taxon>Clostridia</taxon>
        <taxon>Peptostreptococcales</taxon>
        <taxon>Anaerovoracaceae</taxon>
        <taxon>Hornefia</taxon>
    </lineage>
</organism>
<dbReference type="RefSeq" id="WP_075712505.1">
    <property type="nucleotide sequence ID" value="NZ_MJIE01000001.1"/>
</dbReference>
<comment type="caution">
    <text evidence="1">The sequence shown here is derived from an EMBL/GenBank/DDBJ whole genome shotgun (WGS) entry which is preliminary data.</text>
</comment>
<dbReference type="EMBL" id="MJIE01000001">
    <property type="protein sequence ID" value="OLR55511.1"/>
    <property type="molecule type" value="Genomic_DNA"/>
</dbReference>
<evidence type="ECO:0000313" key="1">
    <source>
        <dbReference type="EMBL" id="OLR55511.1"/>
    </source>
</evidence>